<protein>
    <submittedName>
        <fullName evidence="2">Aminotransferase</fullName>
    </submittedName>
</protein>
<dbReference type="FunFam" id="3.30.470.10:FF:000010">
    <property type="entry name" value="Branched-chain-amino-acid aminotransferase-like protein 1"/>
    <property type="match status" value="1"/>
</dbReference>
<dbReference type="PANTHER" id="PTHR42743:SF11">
    <property type="entry name" value="AMINODEOXYCHORISMATE LYASE"/>
    <property type="match status" value="1"/>
</dbReference>
<dbReference type="InterPro" id="IPR050571">
    <property type="entry name" value="Class-IV_PLP-Dep_Aminotrnsfr"/>
</dbReference>
<evidence type="ECO:0000313" key="2">
    <source>
        <dbReference type="EMBL" id="KAG7361656.1"/>
    </source>
</evidence>
<dbReference type="GO" id="GO:0008483">
    <property type="term" value="F:transaminase activity"/>
    <property type="evidence" value="ECO:0007669"/>
    <property type="project" value="UniProtKB-KW"/>
</dbReference>
<dbReference type="PANTHER" id="PTHR42743">
    <property type="entry name" value="AMINO-ACID AMINOTRANSFERASE"/>
    <property type="match status" value="1"/>
</dbReference>
<dbReference type="EMBL" id="JAGRRH010000013">
    <property type="protein sequence ID" value="KAG7361656.1"/>
    <property type="molecule type" value="Genomic_DNA"/>
</dbReference>
<dbReference type="OrthoDB" id="187274at2759"/>
<reference evidence="2" key="2">
    <citation type="submission" date="2021-04" db="EMBL/GenBank/DDBJ databases">
        <authorList>
            <person name="Podell S."/>
        </authorList>
    </citation>
    <scope>NUCLEOTIDE SEQUENCE</scope>
    <source>
        <strain evidence="2">Hildebrandi</strain>
    </source>
</reference>
<dbReference type="Proteomes" id="UP000693970">
    <property type="component" value="Unassembled WGS sequence"/>
</dbReference>
<dbReference type="Pfam" id="PF19798">
    <property type="entry name" value="Sulfotransfer_5"/>
    <property type="match status" value="1"/>
</dbReference>
<dbReference type="InterPro" id="IPR001544">
    <property type="entry name" value="Aminotrans_IV"/>
</dbReference>
<evidence type="ECO:0000313" key="3">
    <source>
        <dbReference type="Proteomes" id="UP000693970"/>
    </source>
</evidence>
<dbReference type="FunFam" id="3.20.10.10:FF:000011">
    <property type="entry name" value="Branched-chain-amino-acid aminotransferase-like protein 2"/>
    <property type="match status" value="1"/>
</dbReference>
<gene>
    <name evidence="2" type="ORF">IV203_036757</name>
</gene>
<sequence length="604" mass="67739">MKLITIVHCWSAPRSRSTAFLYSWEARGSDCVAIDEPLYREWLIQKGDSVARPYLDGIIKGVPPADSPDDEDPEIWKRELLSLNERIAQAAEKLPTNGIVFCKHMAKHADLYDFETEFKMDSIELIHRHLLLIRDPVDVLSSWSVAGGVHGDNPTSDEVGIIPLMVIYSKLESRMDGMQPVVVESDDLVNDPEGTLFWVCERLSVPFHQSMLTWECGKHECDGPWARWWYANVHKSSGWESSTKDYYPETKVYRTMDPLLMPALKAAFPAYTFLSQLTLSYSQRGPDSSKIYEDPRNESLLVWIGAPGRGRLLPRDMAGVSPWDSIVQGGDGCWEGIRVYRGKILSLDKHLRRLFRSAKALGYENVHTKEEVMDAIFRTLAANGMRDHAHMRLTLTRGEKCTSSMNPKFNVYGTTLIILPEWKPTEGATTYDNTSGIALITASQRRNSPATCDSKIHHNNMINNILPKIQANLAGVADALMLDLEGFVTETNATNIFMVDDEGILLTPHADHCLPGITRETVITLAKELGIPTEVRRVSLAEFYAAEEVFTTGTMGELTPVTRIDGRVIGEGVRGEVTKRLQEAYKKLPEREGWATPIPAFADS</sequence>
<proteinExistence type="inferred from homology"/>
<dbReference type="AlphaFoldDB" id="A0A9K3LIP0"/>
<reference evidence="2" key="1">
    <citation type="journal article" date="2021" name="Sci. Rep.">
        <title>Diploid genomic architecture of Nitzschia inconspicua, an elite biomass production diatom.</title>
        <authorList>
            <person name="Oliver A."/>
            <person name="Podell S."/>
            <person name="Pinowska A."/>
            <person name="Traller J.C."/>
            <person name="Smith S.R."/>
            <person name="McClure R."/>
            <person name="Beliaev A."/>
            <person name="Bohutskyi P."/>
            <person name="Hill E.A."/>
            <person name="Rabines A."/>
            <person name="Zheng H."/>
            <person name="Allen L.Z."/>
            <person name="Kuo A."/>
            <person name="Grigoriev I.V."/>
            <person name="Allen A.E."/>
            <person name="Hazlebeck D."/>
            <person name="Allen E.E."/>
        </authorList>
    </citation>
    <scope>NUCLEOTIDE SEQUENCE</scope>
    <source>
        <strain evidence="2">Hildebrandi</strain>
    </source>
</reference>
<dbReference type="GO" id="GO:0019752">
    <property type="term" value="P:carboxylic acid metabolic process"/>
    <property type="evidence" value="ECO:0007669"/>
    <property type="project" value="TreeGrafter"/>
</dbReference>
<comment type="caution">
    <text evidence="2">The sequence shown here is derived from an EMBL/GenBank/DDBJ whole genome shotgun (WGS) entry which is preliminary data.</text>
</comment>
<keyword evidence="3" id="KW-1185">Reference proteome</keyword>
<evidence type="ECO:0000256" key="1">
    <source>
        <dbReference type="ARBA" id="ARBA00009320"/>
    </source>
</evidence>
<accession>A0A9K3LIP0</accession>
<comment type="similarity">
    <text evidence="1">Belongs to the class-IV pyridoxal-phosphate-dependent aminotransferase family.</text>
</comment>
<keyword evidence="2" id="KW-0808">Transferase</keyword>
<keyword evidence="2" id="KW-0032">Aminotransferase</keyword>
<organism evidence="2 3">
    <name type="scientific">Nitzschia inconspicua</name>
    <dbReference type="NCBI Taxonomy" id="303405"/>
    <lineage>
        <taxon>Eukaryota</taxon>
        <taxon>Sar</taxon>
        <taxon>Stramenopiles</taxon>
        <taxon>Ochrophyta</taxon>
        <taxon>Bacillariophyta</taxon>
        <taxon>Bacillariophyceae</taxon>
        <taxon>Bacillariophycidae</taxon>
        <taxon>Bacillariales</taxon>
        <taxon>Bacillariaceae</taxon>
        <taxon>Nitzschia</taxon>
    </lineage>
</organism>
<dbReference type="Pfam" id="PF01063">
    <property type="entry name" value="Aminotran_4"/>
    <property type="match status" value="1"/>
</dbReference>
<name>A0A9K3LIP0_9STRA</name>